<keyword evidence="4 5" id="KW-0949">S-adenosyl-L-methionine</keyword>
<accession>A0A7J9NJU6</accession>
<dbReference type="Proteomes" id="UP000563838">
    <property type="component" value="Unassembled WGS sequence"/>
</dbReference>
<dbReference type="InterPro" id="IPR050390">
    <property type="entry name" value="C5-Methyltransferase"/>
</dbReference>
<dbReference type="InterPro" id="IPR018117">
    <property type="entry name" value="C5_DNA_meth_AS"/>
</dbReference>
<dbReference type="PANTHER" id="PTHR10629">
    <property type="entry name" value="CYTOSINE-SPECIFIC METHYLTRANSFERASE"/>
    <property type="match status" value="1"/>
</dbReference>
<comment type="similarity">
    <text evidence="5 6">Belongs to the class I-like SAM-binding methyltransferase superfamily. C5-methyltransferase family.</text>
</comment>
<dbReference type="PANTHER" id="PTHR10629:SF52">
    <property type="entry name" value="DNA (CYTOSINE-5)-METHYLTRANSFERASE 1"/>
    <property type="match status" value="1"/>
</dbReference>
<dbReference type="Pfam" id="PF00145">
    <property type="entry name" value="DNA_methylase"/>
    <property type="match status" value="1"/>
</dbReference>
<dbReference type="RefSeq" id="WP_181488676.1">
    <property type="nucleotide sequence ID" value="NZ_JACDUI010000002.1"/>
</dbReference>
<dbReference type="GO" id="GO:0044027">
    <property type="term" value="P:negative regulation of gene expression via chromosomal CpG island methylation"/>
    <property type="evidence" value="ECO:0007669"/>
    <property type="project" value="TreeGrafter"/>
</dbReference>
<reference evidence="7 8" key="1">
    <citation type="submission" date="2020-07" db="EMBL/GenBank/DDBJ databases">
        <title>Genomic Encyclopedia of Type Strains, Phase IV (KMG-V): Genome sequencing to study the core and pangenomes of soil and plant-associated prokaryotes.</title>
        <authorList>
            <person name="Whitman W."/>
        </authorList>
    </citation>
    <scope>NUCLEOTIDE SEQUENCE [LARGE SCALE GENOMIC DNA]</scope>
    <source>
        <strain evidence="7 8">A4</strain>
    </source>
</reference>
<keyword evidence="3 5" id="KW-0808">Transferase</keyword>
<evidence type="ECO:0000256" key="2">
    <source>
        <dbReference type="ARBA" id="ARBA00022603"/>
    </source>
</evidence>
<dbReference type="Gene3D" id="3.40.50.150">
    <property type="entry name" value="Vaccinia Virus protein VP39"/>
    <property type="match status" value="1"/>
</dbReference>
<evidence type="ECO:0000256" key="3">
    <source>
        <dbReference type="ARBA" id="ARBA00022679"/>
    </source>
</evidence>
<comment type="caution">
    <text evidence="7">The sequence shown here is derived from an EMBL/GenBank/DDBJ whole genome shotgun (WGS) entry which is preliminary data.</text>
</comment>
<dbReference type="SUPFAM" id="SSF53335">
    <property type="entry name" value="S-adenosyl-L-methionine-dependent methyltransferases"/>
    <property type="match status" value="1"/>
</dbReference>
<name>A0A7J9NJU6_METMI</name>
<dbReference type="PRINTS" id="PR00105">
    <property type="entry name" value="C5METTRFRASE"/>
</dbReference>
<organism evidence="7 8">
    <name type="scientific">Methanococcus maripaludis</name>
    <name type="common">Methanococcus deltae</name>
    <dbReference type="NCBI Taxonomy" id="39152"/>
    <lineage>
        <taxon>Archaea</taxon>
        <taxon>Methanobacteriati</taxon>
        <taxon>Methanobacteriota</taxon>
        <taxon>Methanomada group</taxon>
        <taxon>Methanococci</taxon>
        <taxon>Methanococcales</taxon>
        <taxon>Methanococcaceae</taxon>
        <taxon>Methanococcus</taxon>
    </lineage>
</organism>
<protein>
    <recommendedName>
        <fullName evidence="1">DNA (cytosine-5-)-methyltransferase</fullName>
        <ecNumber evidence="1">2.1.1.37</ecNumber>
    </recommendedName>
</protein>
<dbReference type="GO" id="GO:0003677">
    <property type="term" value="F:DNA binding"/>
    <property type="evidence" value="ECO:0007669"/>
    <property type="project" value="TreeGrafter"/>
</dbReference>
<evidence type="ECO:0000256" key="5">
    <source>
        <dbReference type="PROSITE-ProRule" id="PRU01016"/>
    </source>
</evidence>
<gene>
    <name evidence="7" type="ORF">HNP87_001403</name>
</gene>
<keyword evidence="2 5" id="KW-0489">Methyltransferase</keyword>
<dbReference type="EMBL" id="JACDUI010000002">
    <property type="protein sequence ID" value="MBA2840871.1"/>
    <property type="molecule type" value="Genomic_DNA"/>
</dbReference>
<feature type="active site" evidence="5">
    <location>
        <position position="116"/>
    </location>
</feature>
<sequence length="398" mass="45251">MTSFVNKWDKNIPVEKSPYIFESDYQILCNPKIKINNEFTMIDLFCGAGGFSVGGEWAGFQSILGLDYLKPAITTWKENHPNAISILGDITKINPLDIKKLTGGINIDLITAGVPCQGFSLANRKHNTEDKRNYLFLDLMRFIEVFNPKAVIIENVSALRSRGNGKFEKEILGALDTLGYSGVVKTLNAADYGVPQLRERVFFVGLKNGKEFEFPEGKFKNISRNQKIKDNKHFPYRTVYDAISDLPKIESHQSAEEYDEKPITDYQELMRGFSNILSIKKCDKVYNHVAPRHDLGTIEKIRTTEPGKPMYPKFKQRIRLSYDNPSPTQLAGGIRPQFQFGHPELNRGLTIRERARIQSFPDSYIFTGSVVQERVQTGNAVPPLLVYEILKELKKYLG</sequence>
<evidence type="ECO:0000313" key="7">
    <source>
        <dbReference type="EMBL" id="MBA2840871.1"/>
    </source>
</evidence>
<dbReference type="Gene3D" id="3.90.120.10">
    <property type="entry name" value="DNA Methylase, subunit A, domain 2"/>
    <property type="match status" value="1"/>
</dbReference>
<proteinExistence type="inferred from homology"/>
<dbReference type="GO" id="GO:0032259">
    <property type="term" value="P:methylation"/>
    <property type="evidence" value="ECO:0007669"/>
    <property type="project" value="UniProtKB-KW"/>
</dbReference>
<dbReference type="PROSITE" id="PS00094">
    <property type="entry name" value="C5_MTASE_1"/>
    <property type="match status" value="1"/>
</dbReference>
<evidence type="ECO:0000256" key="4">
    <source>
        <dbReference type="ARBA" id="ARBA00022691"/>
    </source>
</evidence>
<dbReference type="EC" id="2.1.1.37" evidence="1"/>
<dbReference type="InterPro" id="IPR001525">
    <property type="entry name" value="C5_MeTfrase"/>
</dbReference>
<evidence type="ECO:0000256" key="1">
    <source>
        <dbReference type="ARBA" id="ARBA00011975"/>
    </source>
</evidence>
<dbReference type="InterPro" id="IPR029063">
    <property type="entry name" value="SAM-dependent_MTases_sf"/>
</dbReference>
<evidence type="ECO:0000256" key="6">
    <source>
        <dbReference type="RuleBase" id="RU000416"/>
    </source>
</evidence>
<evidence type="ECO:0000313" key="8">
    <source>
        <dbReference type="Proteomes" id="UP000563838"/>
    </source>
</evidence>
<dbReference type="AlphaFoldDB" id="A0A7J9NJU6"/>
<dbReference type="GO" id="GO:0003886">
    <property type="term" value="F:DNA (cytosine-5-)-methyltransferase activity"/>
    <property type="evidence" value="ECO:0007669"/>
    <property type="project" value="UniProtKB-EC"/>
</dbReference>
<dbReference type="NCBIfam" id="TIGR00675">
    <property type="entry name" value="dcm"/>
    <property type="match status" value="1"/>
</dbReference>
<dbReference type="PROSITE" id="PS51679">
    <property type="entry name" value="SAM_MT_C5"/>
    <property type="match status" value="1"/>
</dbReference>